<comment type="function">
    <text evidence="9">Catalyzes the phospholipid dependent N-acylation of the N-terminal cysteine of apolipoprotein, the last step in lipoprotein maturation.</text>
</comment>
<comment type="catalytic activity">
    <reaction evidence="9">
        <text>N-terminal S-1,2-diacyl-sn-glyceryl-L-cysteinyl-[lipoprotein] + a glycerophospholipid = N-acyl-S-1,2-diacyl-sn-glyceryl-L-cysteinyl-[lipoprotein] + a 2-acyl-sn-glycero-3-phospholipid + H(+)</text>
        <dbReference type="Rhea" id="RHEA:48228"/>
        <dbReference type="Rhea" id="RHEA-COMP:14681"/>
        <dbReference type="Rhea" id="RHEA-COMP:14684"/>
        <dbReference type="ChEBI" id="CHEBI:15378"/>
        <dbReference type="ChEBI" id="CHEBI:136912"/>
        <dbReference type="ChEBI" id="CHEBI:140656"/>
        <dbReference type="ChEBI" id="CHEBI:140657"/>
        <dbReference type="ChEBI" id="CHEBI:140660"/>
        <dbReference type="EC" id="2.3.1.269"/>
    </reaction>
</comment>
<evidence type="ECO:0000259" key="10">
    <source>
        <dbReference type="PROSITE" id="PS50263"/>
    </source>
</evidence>
<keyword evidence="3 9" id="KW-1003">Cell membrane</keyword>
<evidence type="ECO:0000256" key="7">
    <source>
        <dbReference type="ARBA" id="ARBA00023136"/>
    </source>
</evidence>
<feature type="transmembrane region" description="Helical" evidence="9">
    <location>
        <begin position="56"/>
        <end position="76"/>
    </location>
</feature>
<name>A0ABS9P0V1_9RHOB</name>
<dbReference type="CDD" id="cd07571">
    <property type="entry name" value="ALP_N-acyl_transferase"/>
    <property type="match status" value="1"/>
</dbReference>
<keyword evidence="12" id="KW-1185">Reference proteome</keyword>
<dbReference type="PANTHER" id="PTHR38686:SF1">
    <property type="entry name" value="APOLIPOPROTEIN N-ACYLTRANSFERASE"/>
    <property type="match status" value="1"/>
</dbReference>
<dbReference type="SUPFAM" id="SSF56317">
    <property type="entry name" value="Carbon-nitrogen hydrolase"/>
    <property type="match status" value="1"/>
</dbReference>
<comment type="caution">
    <text evidence="9">Lacks conserved residue(s) required for the propagation of feature annotation.</text>
</comment>
<comment type="subcellular location">
    <subcellularLocation>
        <location evidence="1 9">Cell membrane</location>
        <topology evidence="1 9">Multi-pass membrane protein</topology>
    </subcellularLocation>
</comment>
<feature type="transmembrane region" description="Helical" evidence="9">
    <location>
        <begin position="123"/>
        <end position="141"/>
    </location>
</feature>
<feature type="transmembrane region" description="Helical" evidence="9">
    <location>
        <begin position="161"/>
        <end position="182"/>
    </location>
</feature>
<comment type="pathway">
    <text evidence="9">Protein modification; lipoprotein biosynthesis (N-acyl transfer).</text>
</comment>
<dbReference type="InterPro" id="IPR045378">
    <property type="entry name" value="LNT_N"/>
</dbReference>
<organism evidence="11 12">
    <name type="scientific">Ruegeria alba</name>
    <dbReference type="NCBI Taxonomy" id="2916756"/>
    <lineage>
        <taxon>Bacteria</taxon>
        <taxon>Pseudomonadati</taxon>
        <taxon>Pseudomonadota</taxon>
        <taxon>Alphaproteobacteria</taxon>
        <taxon>Rhodobacterales</taxon>
        <taxon>Roseobacteraceae</taxon>
        <taxon>Ruegeria</taxon>
    </lineage>
</organism>
<evidence type="ECO:0000256" key="4">
    <source>
        <dbReference type="ARBA" id="ARBA00022679"/>
    </source>
</evidence>
<evidence type="ECO:0000256" key="6">
    <source>
        <dbReference type="ARBA" id="ARBA00022989"/>
    </source>
</evidence>
<evidence type="ECO:0000256" key="9">
    <source>
        <dbReference type="HAMAP-Rule" id="MF_01148"/>
    </source>
</evidence>
<dbReference type="PANTHER" id="PTHR38686">
    <property type="entry name" value="APOLIPOPROTEIN N-ACYLTRANSFERASE"/>
    <property type="match status" value="1"/>
</dbReference>
<dbReference type="Pfam" id="PF20154">
    <property type="entry name" value="LNT_N"/>
    <property type="match status" value="1"/>
</dbReference>
<evidence type="ECO:0000256" key="2">
    <source>
        <dbReference type="ARBA" id="ARBA00010065"/>
    </source>
</evidence>
<evidence type="ECO:0000256" key="8">
    <source>
        <dbReference type="ARBA" id="ARBA00023315"/>
    </source>
</evidence>
<dbReference type="RefSeq" id="WP_238905819.1">
    <property type="nucleotide sequence ID" value="NZ_JAKOEM010000018.1"/>
</dbReference>
<evidence type="ECO:0000313" key="11">
    <source>
        <dbReference type="EMBL" id="MCG6559896.1"/>
    </source>
</evidence>
<reference evidence="11" key="1">
    <citation type="submission" date="2022-02" db="EMBL/GenBank/DDBJ databases">
        <title>The genome sequence of Ruegeria sp. 1NDH52C.</title>
        <authorList>
            <person name="Du J."/>
        </authorList>
    </citation>
    <scope>NUCLEOTIDE SEQUENCE</scope>
    <source>
        <strain evidence="11">1NDH52C</strain>
    </source>
</reference>
<feature type="transmembrane region" description="Helical" evidence="9">
    <location>
        <begin position="30"/>
        <end position="49"/>
    </location>
</feature>
<gene>
    <name evidence="9 11" type="primary">lnt</name>
    <name evidence="11" type="ORF">MB818_16920</name>
</gene>
<sequence length="505" mass="53593">MSILSGWQLWQRMMLAAALGAVAALGLAPMSLWVATIGGLMAVPALLLAASGRREAAWTGWAFATGYFGHALTWIVEPFMVDAARHGWMAPFALLLMSGGLALFWAAAFALAAMPWRGPERRVLLLVLTLGLAEMARGYVFTGFPWAGLAQIWVDTDVALLLAWTGPNGLGFATLAAALIPGVGLARGLGGRALLLRCLPPLALGLAALAADAARHSVESSGKVVRLVQPNAPQHQKWDPDWYPVFQERQIRSTAAGTPPDLVVWPESALPYWLDEARPVLERIAAAARGAPVLLGANRADGPRVYNSLAMIGAGGQVEATYDKHHLVPFGEYVPMGDVLERFGISGFAARSGGGFSAGPGPEVLPIPGIGAALPLICYEAVFPRYARSPAGRPRLLVQVTNDAWFGTWAGPYQHLAQARMRAIEQGLPMVRVANTGISAMIDPHGRITAALPLGHDGYLDVELPQTLPQTVYGRTGDVPLLLAMLVLLAGAARIQGRCMSPNSD</sequence>
<evidence type="ECO:0000256" key="1">
    <source>
        <dbReference type="ARBA" id="ARBA00004651"/>
    </source>
</evidence>
<evidence type="ECO:0000256" key="3">
    <source>
        <dbReference type="ARBA" id="ARBA00022475"/>
    </source>
</evidence>
<dbReference type="HAMAP" id="MF_01148">
    <property type="entry name" value="Lnt"/>
    <property type="match status" value="1"/>
</dbReference>
<feature type="domain" description="CN hydrolase" evidence="10">
    <location>
        <begin position="228"/>
        <end position="466"/>
    </location>
</feature>
<dbReference type="InterPro" id="IPR004563">
    <property type="entry name" value="Apolipo_AcylTrfase"/>
</dbReference>
<proteinExistence type="inferred from homology"/>
<dbReference type="Proteomes" id="UP001165279">
    <property type="component" value="Unassembled WGS sequence"/>
</dbReference>
<dbReference type="Pfam" id="PF00795">
    <property type="entry name" value="CN_hydrolase"/>
    <property type="match status" value="1"/>
</dbReference>
<keyword evidence="5 9" id="KW-0812">Transmembrane</keyword>
<keyword evidence="8 9" id="KW-0012">Acyltransferase</keyword>
<dbReference type="InterPro" id="IPR003010">
    <property type="entry name" value="C-N_Hydrolase"/>
</dbReference>
<dbReference type="PROSITE" id="PS50263">
    <property type="entry name" value="CN_HYDROLASE"/>
    <property type="match status" value="1"/>
</dbReference>
<accession>A0ABS9P0V1</accession>
<feature type="transmembrane region" description="Helical" evidence="9">
    <location>
        <begin position="88"/>
        <end position="111"/>
    </location>
</feature>
<protein>
    <recommendedName>
        <fullName evidence="9">Apolipoprotein N-acyltransferase</fullName>
        <shortName evidence="9">ALP N-acyltransferase</shortName>
        <ecNumber evidence="9">2.3.1.269</ecNumber>
    </recommendedName>
</protein>
<dbReference type="InterPro" id="IPR036526">
    <property type="entry name" value="C-N_Hydrolase_sf"/>
</dbReference>
<dbReference type="Gene3D" id="3.60.110.10">
    <property type="entry name" value="Carbon-nitrogen hydrolase"/>
    <property type="match status" value="1"/>
</dbReference>
<dbReference type="EMBL" id="JAKOEM010000018">
    <property type="protein sequence ID" value="MCG6559896.1"/>
    <property type="molecule type" value="Genomic_DNA"/>
</dbReference>
<keyword evidence="7 9" id="KW-0472">Membrane</keyword>
<keyword evidence="6 9" id="KW-1133">Transmembrane helix</keyword>
<comment type="similarity">
    <text evidence="2 9">Belongs to the CN hydrolase family. Apolipoprotein N-acyltransferase subfamily.</text>
</comment>
<keyword evidence="4 9" id="KW-0808">Transferase</keyword>
<evidence type="ECO:0000313" key="12">
    <source>
        <dbReference type="Proteomes" id="UP001165279"/>
    </source>
</evidence>
<evidence type="ECO:0000256" key="5">
    <source>
        <dbReference type="ARBA" id="ARBA00022692"/>
    </source>
</evidence>
<dbReference type="NCBIfam" id="TIGR00546">
    <property type="entry name" value="lnt"/>
    <property type="match status" value="1"/>
</dbReference>
<comment type="caution">
    <text evidence="11">The sequence shown here is derived from an EMBL/GenBank/DDBJ whole genome shotgun (WGS) entry which is preliminary data.</text>
</comment>
<dbReference type="EC" id="2.3.1.269" evidence="9"/>